<gene>
    <name evidence="1" type="ORF">TCMB3V08_LOCUS13001</name>
</gene>
<organism evidence="1">
    <name type="scientific">Timema californicum</name>
    <name type="common">California timema</name>
    <name type="synonym">Walking stick</name>
    <dbReference type="NCBI Taxonomy" id="61474"/>
    <lineage>
        <taxon>Eukaryota</taxon>
        <taxon>Metazoa</taxon>
        <taxon>Ecdysozoa</taxon>
        <taxon>Arthropoda</taxon>
        <taxon>Hexapoda</taxon>
        <taxon>Insecta</taxon>
        <taxon>Pterygota</taxon>
        <taxon>Neoptera</taxon>
        <taxon>Polyneoptera</taxon>
        <taxon>Phasmatodea</taxon>
        <taxon>Timematodea</taxon>
        <taxon>Timematoidea</taxon>
        <taxon>Timematidae</taxon>
        <taxon>Timema</taxon>
    </lineage>
</organism>
<dbReference type="AlphaFoldDB" id="A0A7R9PF16"/>
<dbReference type="EMBL" id="OE200556">
    <property type="protein sequence ID" value="CAD7580468.1"/>
    <property type="molecule type" value="Genomic_DNA"/>
</dbReference>
<reference evidence="1" key="1">
    <citation type="submission" date="2020-11" db="EMBL/GenBank/DDBJ databases">
        <authorList>
            <person name="Tran Van P."/>
        </authorList>
    </citation>
    <scope>NUCLEOTIDE SEQUENCE</scope>
</reference>
<protein>
    <submittedName>
        <fullName evidence="1">(California timema) hypothetical protein</fullName>
    </submittedName>
</protein>
<proteinExistence type="predicted"/>
<name>A0A7R9PF16_TIMCA</name>
<evidence type="ECO:0000313" key="1">
    <source>
        <dbReference type="EMBL" id="CAD7580468.1"/>
    </source>
</evidence>
<accession>A0A7R9PF16</accession>
<sequence>MDLTHSFIPKLEWWTNTKQLFIHQR</sequence>